<feature type="transmembrane region" description="Helical" evidence="9">
    <location>
        <begin position="1199"/>
        <end position="1219"/>
    </location>
</feature>
<feature type="compositionally biased region" description="Basic and acidic residues" evidence="8">
    <location>
        <begin position="1433"/>
        <end position="1446"/>
    </location>
</feature>
<accession>A0AA88MG00</accession>
<dbReference type="PANTHER" id="PTHR46022:SF5">
    <property type="entry name" value="PROTEIN PATCHED HOMOLOG 1"/>
    <property type="match status" value="1"/>
</dbReference>
<evidence type="ECO:0000256" key="3">
    <source>
        <dbReference type="ARBA" id="ARBA00022692"/>
    </source>
</evidence>
<evidence type="ECO:0000256" key="1">
    <source>
        <dbReference type="ARBA" id="ARBA00004141"/>
    </source>
</evidence>
<feature type="compositionally biased region" description="Pro residues" evidence="8">
    <location>
        <begin position="630"/>
        <end position="655"/>
    </location>
</feature>
<feature type="transmembrane region" description="Helical" evidence="9">
    <location>
        <begin position="1231"/>
        <end position="1256"/>
    </location>
</feature>
<feature type="compositionally biased region" description="Polar residues" evidence="8">
    <location>
        <begin position="687"/>
        <end position="715"/>
    </location>
</feature>
<feature type="compositionally biased region" description="Low complexity" evidence="8">
    <location>
        <begin position="1294"/>
        <end position="1307"/>
    </location>
</feature>
<feature type="region of interest" description="Disordered" evidence="8">
    <location>
        <begin position="1"/>
        <end position="27"/>
    </location>
</feature>
<dbReference type="FunFam" id="1.20.1640.10:FF:000003">
    <property type="entry name" value="protein patched homolog 1"/>
    <property type="match status" value="1"/>
</dbReference>
<evidence type="ECO:0000256" key="5">
    <source>
        <dbReference type="ARBA" id="ARBA00023136"/>
    </source>
</evidence>
<keyword evidence="5 9" id="KW-0472">Membrane</keyword>
<evidence type="ECO:0000259" key="10">
    <source>
        <dbReference type="PROSITE" id="PS50156"/>
    </source>
</evidence>
<dbReference type="GO" id="GO:0036297">
    <property type="term" value="P:interstrand cross-link repair"/>
    <property type="evidence" value="ECO:0007669"/>
    <property type="project" value="InterPro"/>
</dbReference>
<gene>
    <name evidence="11" type="ORF">Q5P01_014346</name>
</gene>
<organism evidence="11 12">
    <name type="scientific">Channa striata</name>
    <name type="common">Snakehead murrel</name>
    <name type="synonym">Ophicephalus striatus</name>
    <dbReference type="NCBI Taxonomy" id="64152"/>
    <lineage>
        <taxon>Eukaryota</taxon>
        <taxon>Metazoa</taxon>
        <taxon>Chordata</taxon>
        <taxon>Craniata</taxon>
        <taxon>Vertebrata</taxon>
        <taxon>Euteleostomi</taxon>
        <taxon>Actinopterygii</taxon>
        <taxon>Neopterygii</taxon>
        <taxon>Teleostei</taxon>
        <taxon>Neoteleostei</taxon>
        <taxon>Acanthomorphata</taxon>
        <taxon>Anabantaria</taxon>
        <taxon>Anabantiformes</taxon>
        <taxon>Channoidei</taxon>
        <taxon>Channidae</taxon>
        <taxon>Channa</taxon>
    </lineage>
</organism>
<dbReference type="GO" id="GO:0097108">
    <property type="term" value="F:hedgehog family protein binding"/>
    <property type="evidence" value="ECO:0007669"/>
    <property type="project" value="TreeGrafter"/>
</dbReference>
<feature type="compositionally biased region" description="Basic and acidic residues" evidence="8">
    <location>
        <begin position="12"/>
        <end position="27"/>
    </location>
</feature>
<feature type="transmembrane region" description="Helical" evidence="9">
    <location>
        <begin position="1132"/>
        <end position="1154"/>
    </location>
</feature>
<feature type="compositionally biased region" description="Polar residues" evidence="8">
    <location>
        <begin position="770"/>
        <end position="786"/>
    </location>
</feature>
<dbReference type="Proteomes" id="UP001187415">
    <property type="component" value="Unassembled WGS sequence"/>
</dbReference>
<feature type="region of interest" description="Disordered" evidence="8">
    <location>
        <begin position="1328"/>
        <end position="1461"/>
    </location>
</feature>
<dbReference type="PROSITE" id="PS50156">
    <property type="entry name" value="SSD"/>
    <property type="match status" value="1"/>
</dbReference>
<reference evidence="11" key="1">
    <citation type="submission" date="2023-07" db="EMBL/GenBank/DDBJ databases">
        <title>Chromosome-level Genome Assembly of Striped Snakehead (Channa striata).</title>
        <authorList>
            <person name="Liu H."/>
        </authorList>
    </citation>
    <scope>NUCLEOTIDE SEQUENCE</scope>
    <source>
        <strain evidence="11">Gz</strain>
        <tissue evidence="11">Muscle</tissue>
    </source>
</reference>
<dbReference type="PRINTS" id="PR00494">
    <property type="entry name" value="FANCONICGENE"/>
</dbReference>
<sequence>MASAANAPSAQENRDPDRPRITRRNRGDYARNTPLDLEYLQRPSYCDAGFALEQISEGKATGRKAPLWLRAKFQRLLFRLGCYIQKNCGKFLVVGLMIFGAFAVGLRAANLETDVEKLWVEVGGRVNQELKYTRQKIGEEAMFNPQLMIQTPREEGANVLTVEALLQHLESAIRASRVHVYLYNRQWKLEHLCYKSGELVTETHFMDQIIEKLHPCLIITPLDCFWEGAKLQSGMVYLPGNDPLQWTNFDPKDFLNILRKANFQVDAFEDMLEKADVGHGYMDRPCLNPADPDCPHTAPNKNSTKPFDVARVLSGGCHGLSRKYMHWQEELIVGGTTKNGSGPLLSAQALQTMFQLMTPKQMFEHFRGYEEVSHINWNEEKAAAILEAWQRRYSEAVLQSVTANSSQKVLSFTTTTLEDILKSFSDISVIRVAGGYLLMLAYACLTMLRWDCAKSQGAVGLAGVLLVTLSVAAGLGLCSLLGISFNAATTQVLPFLALGVGVDDVFLLAHAFSETGQNKRIPFEDRTGECLKRTGASVALTSISNVTAFFMAALIPIPALRAFSLQAAVVVVFNFAMVLLIFPAILSMDLYRREDRRFDIFCCFYSPCANRVIQIEPQAYLDGGDGSRYSPPPSYRIPPPSYCTPPPSYGSPPPSYSSHGFAQQTQITMQSTVQLRTEYDPRTQAFYTTAEPRSQISVQPINPAPTRNNPNNDYYSSGSRSSSSNQGNLNNNNCGSRGNVGSRGSASFSHHHPAPPPAAQSASSVPQGDAASSTGPQPENNSSTRDLLSHFGEASLGLRCLEPPCSRWTLASFAEKHYAPFLLQPTTKMVVIMLFLCLLGVSLYGTTQVRDGLELTDIVPRETSEYDFIGAQFKFFSFYNMYVVTQRADYAHNQPLLHQLHQRFHSVRYVLKEDNSQLPRMWLQYFRDWLQGLQQAFDKDWEAGRITLNNYKNGSDDGVLAYKLLVQTGRSEKPTNLNQLTRQRLVDADGIINPGAFYIYLTAWVSNDPVAYAASQANIRPHPPEWLHDRTDPMPETRLSIPAAEPIEYAQFPFYLNGLRETPQFVEAIESVRAICSNYSQQGLPSYPNGYPFLFWEQYVSLRHWLLLSISVVLACTFLVCALFLLNPWTAGIIVLVLSLMTVELFGFMGLMGIKLSAVPVVILIASVGIGVEFTVHVALAFLTAIGDRHKRAVLALEHMFAPVLDGAFSTLLGVLMLAGSEFDFIVKYFFAVLAILTVLGVLNGLVLLPVLLSYFGPYPEVSPVDGRSRLPTPSPDPPPHVVHFSVHPHRTTSGGASDSSDSEFSSNATVSGISQELHNYNLPAHRGQTRAEEQQYHLQTSRGRAARSEEERGAGIGHRRTVRQQAPPAYSVSSSVSSQGCDSGAQHGATQHSSSRDRKSQLHRPAPPPAHPRMDAFETATEAGGHYGSHGHGREHSAGHRDHSSHNPQLNYHLPHHHPNPSPYCHPITTVTASASVTVAVHPPPLSNQSPPASSYPGYTAADSYCPSGSTEQEPAFQDPHVPLDTHTGARGVKVEAMELQDLEFEAAESNIVDNGSTMAKDGLPSITKQLTWPGKTQHSPAQPGSHLALASVANMVLILTLKKRISLLLIKFTWTRNVMSQLQQMIQQQQTSAPLVNVQDMQFWLDKAVVWGQGDRLDTQKDTCLHLSKLKAFLQELHAHIINMSSTSETMSRLPFLGQFLGRLCWNSSITADDTSRRLLLQCLWGLYSEHPSNPVERNANQWIRKVLCQLATEEGDAAVQELMKHIGIPRKEYHLKVLRKMVALLQKSIENSCSSLGNINERCSCEHILATSEACAPLVTCPEAAPLIGALLQQPATCGKSVLSEYFLDTLSSAYSSEGLLLEEEAILCLWYHSLSSLEDAVVSLLESVLMDTVSTQQKLEQQVAQSMLPKACAQHFSIFLVANDIFRSVLKQAEGNETVKSLIQTFTSCFLKELTVLRPQKHVSLKTFFPQSPQSLLVPLLTLPSEMPREAWRHHMNWLSISLQRLIEEEEEGDGDSSSNTRGHNKIFEAWFLLVQCAYWMQVTVQLLVISGPEDCDLLLWLLTFYHHPTNRGHHRALQLIRAKEAWDHLRPLFMDLAGPLPVNHLQSLVTLLSPQQHQQSLLSSKLILNLLVNFVVFCQQSLKRSTQILQTVVDQTSLVDEAVCILHSLGLRLNEESCLSSDGNRVHLRLKALQNTLTHKHGA</sequence>
<proteinExistence type="inferred from homology"/>
<protein>
    <recommendedName>
        <fullName evidence="10">SSD domain-containing protein</fullName>
    </recommendedName>
</protein>
<dbReference type="Gene3D" id="1.20.1640.10">
    <property type="entry name" value="Multidrug efflux transporter AcrB transmembrane domain"/>
    <property type="match status" value="2"/>
</dbReference>
<keyword evidence="7" id="KW-0325">Glycoprotein</keyword>
<comment type="subcellular location">
    <subcellularLocation>
        <location evidence="1">Membrane</location>
        <topology evidence="1">Multi-pass membrane protein</topology>
    </subcellularLocation>
</comment>
<dbReference type="FunFam" id="1.20.1640.10:FF:000007">
    <property type="entry name" value="Protein patched homolog 1"/>
    <property type="match status" value="1"/>
</dbReference>
<evidence type="ECO:0000256" key="8">
    <source>
        <dbReference type="SAM" id="MobiDB-lite"/>
    </source>
</evidence>
<dbReference type="EMBL" id="JAUPFM010000011">
    <property type="protein sequence ID" value="KAK2837134.1"/>
    <property type="molecule type" value="Genomic_DNA"/>
</dbReference>
<evidence type="ECO:0000256" key="7">
    <source>
        <dbReference type="ARBA" id="ARBA00023180"/>
    </source>
</evidence>
<dbReference type="InterPro" id="IPR000731">
    <property type="entry name" value="SSD"/>
</dbReference>
<dbReference type="PANTHER" id="PTHR46022">
    <property type="entry name" value="PROTEIN PATCHED"/>
    <property type="match status" value="1"/>
</dbReference>
<dbReference type="InterPro" id="IPR000686">
    <property type="entry name" value="FANCC"/>
</dbReference>
<dbReference type="GO" id="GO:0045879">
    <property type="term" value="P:negative regulation of smoothened signaling pathway"/>
    <property type="evidence" value="ECO:0007669"/>
    <property type="project" value="TreeGrafter"/>
</dbReference>
<evidence type="ECO:0000313" key="12">
    <source>
        <dbReference type="Proteomes" id="UP001187415"/>
    </source>
</evidence>
<feature type="region of interest" description="Disordered" evidence="8">
    <location>
        <begin position="687"/>
        <end position="786"/>
    </location>
</feature>
<feature type="compositionally biased region" description="Low complexity" evidence="8">
    <location>
        <begin position="716"/>
        <end position="748"/>
    </location>
</feature>
<feature type="region of interest" description="Disordered" evidence="8">
    <location>
        <begin position="624"/>
        <end position="662"/>
    </location>
</feature>
<dbReference type="InterPro" id="IPR053958">
    <property type="entry name" value="HMGCR/SNAP/NPC1-like_SSD"/>
</dbReference>
<dbReference type="Pfam" id="PF02106">
    <property type="entry name" value="Fanconi_C"/>
    <property type="match status" value="1"/>
</dbReference>
<feature type="transmembrane region" description="Helical" evidence="9">
    <location>
        <begin position="534"/>
        <end position="557"/>
    </location>
</feature>
<evidence type="ECO:0000256" key="6">
    <source>
        <dbReference type="ARBA" id="ARBA00023170"/>
    </source>
</evidence>
<feature type="compositionally biased region" description="Polar residues" evidence="8">
    <location>
        <begin position="1"/>
        <end position="11"/>
    </location>
</feature>
<feature type="transmembrane region" description="Helical" evidence="9">
    <location>
        <begin position="491"/>
        <end position="513"/>
    </location>
</feature>
<evidence type="ECO:0000256" key="2">
    <source>
        <dbReference type="ARBA" id="ARBA00005585"/>
    </source>
</evidence>
<dbReference type="SUPFAM" id="SSF82866">
    <property type="entry name" value="Multidrug efflux transporter AcrB transmembrane domain"/>
    <property type="match status" value="2"/>
</dbReference>
<dbReference type="GO" id="GO:0005119">
    <property type="term" value="F:smoothened binding"/>
    <property type="evidence" value="ECO:0007669"/>
    <property type="project" value="TreeGrafter"/>
</dbReference>
<feature type="transmembrane region" description="Helical" evidence="9">
    <location>
        <begin position="429"/>
        <end position="448"/>
    </location>
</feature>
<comment type="caution">
    <text evidence="11">The sequence shown here is derived from an EMBL/GenBank/DDBJ whole genome shotgun (WGS) entry which is preliminary data.</text>
</comment>
<feature type="transmembrane region" description="Helical" evidence="9">
    <location>
        <begin position="460"/>
        <end position="485"/>
    </location>
</feature>
<dbReference type="GO" id="GO:0005886">
    <property type="term" value="C:plasma membrane"/>
    <property type="evidence" value="ECO:0007669"/>
    <property type="project" value="TreeGrafter"/>
</dbReference>
<keyword evidence="4 9" id="KW-1133">Transmembrane helix</keyword>
<feature type="transmembrane region" description="Helical" evidence="9">
    <location>
        <begin position="1105"/>
        <end position="1126"/>
    </location>
</feature>
<evidence type="ECO:0000256" key="4">
    <source>
        <dbReference type="ARBA" id="ARBA00022989"/>
    </source>
</evidence>
<evidence type="ECO:0000256" key="9">
    <source>
        <dbReference type="SAM" id="Phobius"/>
    </source>
</evidence>
<dbReference type="Pfam" id="PF12349">
    <property type="entry name" value="Sterol-sensing"/>
    <property type="match status" value="1"/>
</dbReference>
<dbReference type="NCBIfam" id="TIGR00918">
    <property type="entry name" value="2A060602"/>
    <property type="match status" value="1"/>
</dbReference>
<dbReference type="GO" id="GO:0043240">
    <property type="term" value="C:Fanconi anaemia nuclear complex"/>
    <property type="evidence" value="ECO:0007669"/>
    <property type="project" value="InterPro"/>
</dbReference>
<keyword evidence="12" id="KW-1185">Reference proteome</keyword>
<name>A0AA88MG00_CHASR</name>
<feature type="transmembrane region" description="Helical" evidence="9">
    <location>
        <begin position="1161"/>
        <end position="1187"/>
    </location>
</feature>
<feature type="domain" description="SSD" evidence="10">
    <location>
        <begin position="428"/>
        <end position="588"/>
    </location>
</feature>
<feature type="region of interest" description="Disordered" evidence="8">
    <location>
        <begin position="1267"/>
        <end position="1311"/>
    </location>
</feature>
<dbReference type="GO" id="GO:0008158">
    <property type="term" value="F:hedgehog receptor activity"/>
    <property type="evidence" value="ECO:0007669"/>
    <property type="project" value="InterPro"/>
</dbReference>
<feature type="transmembrane region" description="Helical" evidence="9">
    <location>
        <begin position="563"/>
        <end position="586"/>
    </location>
</feature>
<evidence type="ECO:0000313" key="11">
    <source>
        <dbReference type="EMBL" id="KAK2837134.1"/>
    </source>
</evidence>
<comment type="similarity">
    <text evidence="2">Belongs to the patched family.</text>
</comment>
<keyword evidence="6" id="KW-0675">Receptor</keyword>
<keyword evidence="3 9" id="KW-0812">Transmembrane</keyword>
<dbReference type="InterPro" id="IPR004766">
    <property type="entry name" value="TM_rcpt_patched"/>
</dbReference>